<feature type="region of interest" description="Disordered" evidence="18">
    <location>
        <begin position="787"/>
        <end position="1047"/>
    </location>
</feature>
<dbReference type="PROSITE" id="PS51192">
    <property type="entry name" value="HELICASE_ATP_BIND_1"/>
    <property type="match status" value="1"/>
</dbReference>
<feature type="domain" description="Helicase C-terminal" evidence="21">
    <location>
        <begin position="483"/>
        <end position="654"/>
    </location>
</feature>
<evidence type="ECO:0000256" key="15">
    <source>
        <dbReference type="ARBA" id="ARBA00047984"/>
    </source>
</evidence>
<evidence type="ECO:0000313" key="23">
    <source>
        <dbReference type="EMBL" id="KAG2227748.1"/>
    </source>
</evidence>
<dbReference type="PROSITE" id="PS51194">
    <property type="entry name" value="HELICASE_CTER"/>
    <property type="match status" value="1"/>
</dbReference>
<keyword evidence="8" id="KW-0862">Zinc</keyword>
<dbReference type="CDD" id="cd17967">
    <property type="entry name" value="DEADc_DDX3_DDX4"/>
    <property type="match status" value="1"/>
</dbReference>
<dbReference type="GO" id="GO:0016787">
    <property type="term" value="F:hydrolase activity"/>
    <property type="evidence" value="ECO:0007669"/>
    <property type="project" value="UniProtKB-KW"/>
</dbReference>
<dbReference type="OrthoDB" id="196131at2759"/>
<dbReference type="GO" id="GO:0003723">
    <property type="term" value="F:RNA binding"/>
    <property type="evidence" value="ECO:0007669"/>
    <property type="project" value="UniProtKB-KW"/>
</dbReference>
<dbReference type="Gene3D" id="3.40.50.300">
    <property type="entry name" value="P-loop containing nucleotide triphosphate hydrolases"/>
    <property type="match status" value="2"/>
</dbReference>
<dbReference type="PROSITE" id="PS50199">
    <property type="entry name" value="ZF_RANBP2_2"/>
    <property type="match status" value="4"/>
</dbReference>
<evidence type="ECO:0000259" key="22">
    <source>
        <dbReference type="PROSITE" id="PS51195"/>
    </source>
</evidence>
<evidence type="ECO:0000256" key="13">
    <source>
        <dbReference type="ARBA" id="ARBA00024405"/>
    </source>
</evidence>
<evidence type="ECO:0000256" key="17">
    <source>
        <dbReference type="PROSITE-ProRule" id="PRU00552"/>
    </source>
</evidence>
<feature type="compositionally biased region" description="Basic and acidic residues" evidence="18">
    <location>
        <begin position="93"/>
        <end position="105"/>
    </location>
</feature>
<evidence type="ECO:0000313" key="24">
    <source>
        <dbReference type="Proteomes" id="UP000646827"/>
    </source>
</evidence>
<dbReference type="PROSITE" id="PS51195">
    <property type="entry name" value="Q_MOTIF"/>
    <property type="match status" value="1"/>
</dbReference>
<feature type="compositionally biased region" description="Low complexity" evidence="18">
    <location>
        <begin position="882"/>
        <end position="929"/>
    </location>
</feature>
<dbReference type="GO" id="GO:0008270">
    <property type="term" value="F:zinc ion binding"/>
    <property type="evidence" value="ECO:0007669"/>
    <property type="project" value="UniProtKB-KW"/>
</dbReference>
<feature type="domain" description="RanBP2-type" evidence="19">
    <location>
        <begin position="141"/>
        <end position="170"/>
    </location>
</feature>
<feature type="domain" description="DEAD-box RNA helicase Q" evidence="22">
    <location>
        <begin position="251"/>
        <end position="279"/>
    </location>
</feature>
<comment type="caution">
    <text evidence="23">The sequence shown here is derived from an EMBL/GenBank/DDBJ whole genome shotgun (WGS) entry which is preliminary data.</text>
</comment>
<feature type="domain" description="RanBP2-type" evidence="19">
    <location>
        <begin position="738"/>
        <end position="766"/>
    </location>
</feature>
<dbReference type="CDD" id="cd18787">
    <property type="entry name" value="SF2_C_DEAD"/>
    <property type="match status" value="1"/>
</dbReference>
<dbReference type="GO" id="GO:0005524">
    <property type="term" value="F:ATP binding"/>
    <property type="evidence" value="ECO:0007669"/>
    <property type="project" value="UniProtKB-KW"/>
</dbReference>
<evidence type="ECO:0000256" key="8">
    <source>
        <dbReference type="ARBA" id="ARBA00022833"/>
    </source>
</evidence>
<accession>A0A8H7SG04</accession>
<keyword evidence="4" id="KW-0547">Nucleotide-binding</keyword>
<comment type="catalytic activity">
    <reaction evidence="15">
        <text>ATP + H2O = ADP + phosphate + H(+)</text>
        <dbReference type="Rhea" id="RHEA:13065"/>
        <dbReference type="ChEBI" id="CHEBI:15377"/>
        <dbReference type="ChEBI" id="CHEBI:15378"/>
        <dbReference type="ChEBI" id="CHEBI:30616"/>
        <dbReference type="ChEBI" id="CHEBI:43474"/>
        <dbReference type="ChEBI" id="CHEBI:456216"/>
        <dbReference type="EC" id="3.6.4.13"/>
    </reaction>
</comment>
<feature type="compositionally biased region" description="Low complexity" evidence="18">
    <location>
        <begin position="936"/>
        <end position="948"/>
    </location>
</feature>
<dbReference type="SMART" id="SM00547">
    <property type="entry name" value="ZnF_RBZ"/>
    <property type="match status" value="4"/>
</dbReference>
<dbReference type="InterPro" id="IPR014001">
    <property type="entry name" value="Helicase_ATP-bd"/>
</dbReference>
<dbReference type="PROSITE" id="PS01358">
    <property type="entry name" value="ZF_RANBP2_1"/>
    <property type="match status" value="3"/>
</dbReference>
<dbReference type="GO" id="GO:0003743">
    <property type="term" value="F:translation initiation factor activity"/>
    <property type="evidence" value="ECO:0007669"/>
    <property type="project" value="UniProtKB-KW"/>
</dbReference>
<feature type="domain" description="Helicase ATP-binding" evidence="20">
    <location>
        <begin position="282"/>
        <end position="471"/>
    </location>
</feature>
<evidence type="ECO:0000256" key="2">
    <source>
        <dbReference type="ARBA" id="ARBA00022540"/>
    </source>
</evidence>
<comment type="function">
    <text evidence="14">ATP-binding RNA helicase involved in translation initiation. Remodels RNA in response to ADP and ATP concentrations by facilitating disruption, but also formation of RNA duplexes.</text>
</comment>
<dbReference type="Pfam" id="PF00641">
    <property type="entry name" value="Zn_ribbon_RanBP"/>
    <property type="match status" value="4"/>
</dbReference>
<keyword evidence="2" id="KW-0396">Initiation factor</keyword>
<dbReference type="Gene3D" id="4.10.1060.10">
    <property type="entry name" value="Zinc finger, RanBP2-type"/>
    <property type="match status" value="4"/>
</dbReference>
<organism evidence="23 24">
    <name type="scientific">Circinella minor</name>
    <dbReference type="NCBI Taxonomy" id="1195481"/>
    <lineage>
        <taxon>Eukaryota</taxon>
        <taxon>Fungi</taxon>
        <taxon>Fungi incertae sedis</taxon>
        <taxon>Mucoromycota</taxon>
        <taxon>Mucoromycotina</taxon>
        <taxon>Mucoromycetes</taxon>
        <taxon>Mucorales</taxon>
        <taxon>Lichtheimiaceae</taxon>
        <taxon>Circinella</taxon>
    </lineage>
</organism>
<evidence type="ECO:0000256" key="11">
    <source>
        <dbReference type="ARBA" id="ARBA00024358"/>
    </source>
</evidence>
<evidence type="ECO:0000256" key="10">
    <source>
        <dbReference type="ARBA" id="ARBA00022884"/>
    </source>
</evidence>
<dbReference type="FunFam" id="3.40.50.300:FF:000008">
    <property type="entry name" value="ATP-dependent RNA helicase RhlB"/>
    <property type="match status" value="1"/>
</dbReference>
<protein>
    <recommendedName>
        <fullName evidence="12">ATP-dependent RNA helicase DED1</fullName>
        <ecNumber evidence="1">3.6.4.13</ecNumber>
    </recommendedName>
    <alternativeName>
        <fullName evidence="13">ATP-dependent RNA helicase ded1</fullName>
    </alternativeName>
</protein>
<evidence type="ECO:0000256" key="9">
    <source>
        <dbReference type="ARBA" id="ARBA00022840"/>
    </source>
</evidence>
<evidence type="ECO:0000256" key="5">
    <source>
        <dbReference type="ARBA" id="ARBA00022771"/>
    </source>
</evidence>
<dbReference type="SUPFAM" id="SSF90209">
    <property type="entry name" value="Ran binding protein zinc finger-like"/>
    <property type="match status" value="4"/>
</dbReference>
<evidence type="ECO:0000256" key="14">
    <source>
        <dbReference type="ARBA" id="ARBA00025161"/>
    </source>
</evidence>
<feature type="compositionally biased region" description="Low complexity" evidence="18">
    <location>
        <begin position="863"/>
        <end position="875"/>
    </location>
</feature>
<dbReference type="InterPro" id="IPR044763">
    <property type="entry name" value="Ded1/Dbp1_DEADc"/>
</dbReference>
<dbReference type="InterPro" id="IPR001650">
    <property type="entry name" value="Helicase_C-like"/>
</dbReference>
<dbReference type="InterPro" id="IPR011545">
    <property type="entry name" value="DEAD/DEAH_box_helicase_dom"/>
</dbReference>
<feature type="compositionally biased region" description="Low complexity" evidence="18">
    <location>
        <begin position="1012"/>
        <end position="1028"/>
    </location>
</feature>
<feature type="compositionally biased region" description="Low complexity" evidence="18">
    <location>
        <begin position="787"/>
        <end position="818"/>
    </location>
</feature>
<dbReference type="FunFam" id="3.40.50.300:FF:000397">
    <property type="entry name" value="Probable ATP-dependent RNA helicase DDX4"/>
    <property type="match status" value="1"/>
</dbReference>
<evidence type="ECO:0000256" key="4">
    <source>
        <dbReference type="ARBA" id="ARBA00022741"/>
    </source>
</evidence>
<evidence type="ECO:0000256" key="18">
    <source>
        <dbReference type="SAM" id="MobiDB-lite"/>
    </source>
</evidence>
<feature type="compositionally biased region" description="Gly residues" evidence="18">
    <location>
        <begin position="684"/>
        <end position="694"/>
    </location>
</feature>
<dbReference type="GO" id="GO:0003724">
    <property type="term" value="F:RNA helicase activity"/>
    <property type="evidence" value="ECO:0007669"/>
    <property type="project" value="UniProtKB-EC"/>
</dbReference>
<evidence type="ECO:0000259" key="20">
    <source>
        <dbReference type="PROSITE" id="PS51192"/>
    </source>
</evidence>
<evidence type="ECO:0000256" key="1">
    <source>
        <dbReference type="ARBA" id="ARBA00012552"/>
    </source>
</evidence>
<evidence type="ECO:0000256" key="3">
    <source>
        <dbReference type="ARBA" id="ARBA00022723"/>
    </source>
</evidence>
<dbReference type="InterPro" id="IPR000629">
    <property type="entry name" value="RNA-helicase_DEAD-box_CS"/>
</dbReference>
<dbReference type="Pfam" id="PF00270">
    <property type="entry name" value="DEAD"/>
    <property type="match status" value="1"/>
</dbReference>
<evidence type="ECO:0000256" key="6">
    <source>
        <dbReference type="ARBA" id="ARBA00022801"/>
    </source>
</evidence>
<dbReference type="InterPro" id="IPR036443">
    <property type="entry name" value="Znf_RanBP2_sf"/>
</dbReference>
<keyword evidence="5 16" id="KW-0863">Zinc-finger</keyword>
<feature type="region of interest" description="Disordered" evidence="18">
    <location>
        <begin position="1"/>
        <end position="110"/>
    </location>
</feature>
<evidence type="ECO:0000256" key="16">
    <source>
        <dbReference type="PROSITE-ProRule" id="PRU00322"/>
    </source>
</evidence>
<dbReference type="SMART" id="SM00487">
    <property type="entry name" value="DEXDc"/>
    <property type="match status" value="1"/>
</dbReference>
<keyword evidence="10" id="KW-0694">RNA-binding</keyword>
<feature type="region of interest" description="Disordered" evidence="18">
    <location>
        <begin position="673"/>
        <end position="694"/>
    </location>
</feature>
<dbReference type="InterPro" id="IPR014014">
    <property type="entry name" value="RNA_helicase_DEAD_Q_motif"/>
</dbReference>
<evidence type="ECO:0000259" key="21">
    <source>
        <dbReference type="PROSITE" id="PS51194"/>
    </source>
</evidence>
<feature type="domain" description="RanBP2-type" evidence="19">
    <location>
        <begin position="697"/>
        <end position="726"/>
    </location>
</feature>
<feature type="domain" description="RanBP2-type" evidence="19">
    <location>
        <begin position="102"/>
        <end position="131"/>
    </location>
</feature>
<evidence type="ECO:0000259" key="19">
    <source>
        <dbReference type="PROSITE" id="PS50199"/>
    </source>
</evidence>
<dbReference type="SUPFAM" id="SSF52540">
    <property type="entry name" value="P-loop containing nucleoside triphosphate hydrolases"/>
    <property type="match status" value="1"/>
</dbReference>
<name>A0A8H7SG04_9FUNG</name>
<dbReference type="Pfam" id="PF00271">
    <property type="entry name" value="Helicase_C"/>
    <property type="match status" value="1"/>
</dbReference>
<feature type="short sequence motif" description="Q motif" evidence="17">
    <location>
        <begin position="251"/>
        <end position="279"/>
    </location>
</feature>
<feature type="compositionally biased region" description="Low complexity" evidence="18">
    <location>
        <begin position="825"/>
        <end position="856"/>
    </location>
</feature>
<keyword evidence="7" id="KW-0347">Helicase</keyword>
<keyword evidence="2" id="KW-0648">Protein biosynthesis</keyword>
<dbReference type="EC" id="3.6.4.13" evidence="1"/>
<feature type="compositionally biased region" description="Low complexity" evidence="18">
    <location>
        <begin position="70"/>
        <end position="79"/>
    </location>
</feature>
<dbReference type="EMBL" id="JAEPRB010000005">
    <property type="protein sequence ID" value="KAG2227748.1"/>
    <property type="molecule type" value="Genomic_DNA"/>
</dbReference>
<dbReference type="Proteomes" id="UP000646827">
    <property type="component" value="Unassembled WGS sequence"/>
</dbReference>
<proteinExistence type="inferred from homology"/>
<dbReference type="InterPro" id="IPR027417">
    <property type="entry name" value="P-loop_NTPase"/>
</dbReference>
<keyword evidence="3" id="KW-0479">Metal-binding</keyword>
<sequence>MSWDSNNNSGGGDAGWGSATASGGGDWNSNSAPWGGGNDAGAAADSTPQWNSGGGDNQFASGDFGGSGDYGASSNNDYGNSGGDYGNDGGDDYQPKPKREPRPGDWDCPECGINNFASREECFKCQAARPEGAGPPKREPRPGDWDCPECSVSNFASRQECFKCSAARPEGVGLPPQPDRPDRSYNWASNRVRYEYNENAVGEDGMAPRDEALEGELFGVDPTEQHTPLDFSKYANIPVSVERGEAPTPVKTFDQADLHPVMKENVRLAGYAQPTPVQTMSIPIVTAGKDLMACAQTGSGKTAAFLLPSLSGLFGRAKELAQPRPAPFEMRSFKAEPLVLIIAPTRELCSQIFDECRKFTYRSSLRPCAVYGGTDTLSQIRQLERGCDVLAASPGRLMDFVERGKIGLNRVKYLVLDEADRMLDMGFEPIIRALVLKRGLNPERQTLMFSATFPRTIRKLARDFLRPDYLFLKVGRVGGTTSSITQKVMYVEEENKREELRTLLNSQPPSRTLIFVETKRSADSLDQYLFDRSFPSTSIHGDRTQMEREDALIAFKTGKCPILVATAVAARGIDIRNVMHVINYDMPEGMDEYIHRIGRTARVGRSGLATSFYNERSEGLAYELTKLLKEMKQEVPEFLQGYVTEDQTWDEDLPEEDVPAPDYAGQEYVPQERQVPGAPPAGGEDAGGYGGGSGGGKPGDWACPSCSFSNFASRNECKECGTANPNPSTGGRERRERRDDDWDCSCGAVNFSRRTDCFKCHAPREGGGGGDAGYGDYGNTDYGASATTTTETGAGWDSSAASAGWGGDSSEPAAPAASSGGGWGSSESQQPAAPAATSSGGWGSSEPQQPAAPAAASGGGWGAPSEPQQPAAPASSGGGWGSSEPQQPAAPAPAAASGGWGAPSEPQQPAAPASSGGWGAPEPAKPAAPSGGGWGAPSEPQQPAAPASSGGGWGASEPAKPAATTGGWGAPEPAAAAPAQTTGGWGAPAEPAKPATPAPAPAPAPSPPAAQPAPAAAPASDGWGAAPAQTSGDGWGAPPSNTSGSGW</sequence>
<keyword evidence="6" id="KW-0378">Hydrolase</keyword>
<evidence type="ECO:0000256" key="7">
    <source>
        <dbReference type="ARBA" id="ARBA00022806"/>
    </source>
</evidence>
<reference evidence="23 24" key="1">
    <citation type="submission" date="2020-12" db="EMBL/GenBank/DDBJ databases">
        <title>Metabolic potential, ecology and presence of endohyphal bacteria is reflected in genomic diversity of Mucoromycotina.</title>
        <authorList>
            <person name="Muszewska A."/>
            <person name="Okrasinska A."/>
            <person name="Steczkiewicz K."/>
            <person name="Drgas O."/>
            <person name="Orlowska M."/>
            <person name="Perlinska-Lenart U."/>
            <person name="Aleksandrzak-Piekarczyk T."/>
            <person name="Szatraj K."/>
            <person name="Zielenkiewicz U."/>
            <person name="Pilsyk S."/>
            <person name="Malc E."/>
            <person name="Mieczkowski P."/>
            <person name="Kruszewska J.S."/>
            <person name="Biernat P."/>
            <person name="Pawlowska J."/>
        </authorList>
    </citation>
    <scope>NUCLEOTIDE SEQUENCE [LARGE SCALE GENOMIC DNA]</scope>
    <source>
        <strain evidence="23 24">CBS 142.35</strain>
    </source>
</reference>
<dbReference type="PROSITE" id="PS00039">
    <property type="entry name" value="DEAD_ATP_HELICASE"/>
    <property type="match status" value="1"/>
</dbReference>
<feature type="compositionally biased region" description="Basic and acidic residues" evidence="18">
    <location>
        <begin position="731"/>
        <end position="740"/>
    </location>
</feature>
<gene>
    <name evidence="23" type="ORF">INT45_004790</name>
</gene>
<comment type="similarity">
    <text evidence="11">Belongs to the DEAD box helicase family. DDX3/DED1 subfamily.</text>
</comment>
<dbReference type="PANTHER" id="PTHR47958">
    <property type="entry name" value="ATP-DEPENDENT RNA HELICASE DBP3"/>
    <property type="match status" value="1"/>
</dbReference>
<dbReference type="AlphaFoldDB" id="A0A8H7SG04"/>
<dbReference type="InterPro" id="IPR001876">
    <property type="entry name" value="Znf_RanBP2"/>
</dbReference>
<evidence type="ECO:0000256" key="12">
    <source>
        <dbReference type="ARBA" id="ARBA00024397"/>
    </source>
</evidence>
<feature type="compositionally biased region" description="Low complexity" evidence="18">
    <location>
        <begin position="955"/>
        <end position="993"/>
    </location>
</feature>
<feature type="region of interest" description="Disordered" evidence="18">
    <location>
        <begin position="719"/>
        <end position="743"/>
    </location>
</feature>
<keyword evidence="24" id="KW-1185">Reference proteome</keyword>
<feature type="compositionally biased region" description="Pro residues" evidence="18">
    <location>
        <begin position="994"/>
        <end position="1011"/>
    </location>
</feature>
<keyword evidence="9" id="KW-0067">ATP-binding</keyword>
<dbReference type="SMART" id="SM00490">
    <property type="entry name" value="HELICc"/>
    <property type="match status" value="1"/>
</dbReference>